<organism evidence="1">
    <name type="scientific">uncultured prokaryote</name>
    <dbReference type="NCBI Taxonomy" id="198431"/>
    <lineage>
        <taxon>unclassified sequences</taxon>
        <taxon>environmental samples</taxon>
    </lineage>
</organism>
<proteinExistence type="predicted"/>
<evidence type="ECO:0000313" key="1">
    <source>
        <dbReference type="EMBL" id="BAL53907.1"/>
    </source>
</evidence>
<reference evidence="1" key="2">
    <citation type="journal article" date="2012" name="PLoS ONE">
        <title>A Deeply Branching Thermophilic Bacterium with an Ancient Acetyl-CoA Pathway Dominates a Subsurface Ecosystem.</title>
        <authorList>
            <person name="Takami H."/>
            <person name="Noguchi H."/>
            <person name="Takaki Y."/>
            <person name="Uchiyama I."/>
            <person name="Toyoda A."/>
            <person name="Nishi S."/>
            <person name="Chee G.-J."/>
            <person name="Arai W."/>
            <person name="Nunoura T."/>
            <person name="Itoh T."/>
            <person name="Hattori M."/>
            <person name="Takai K."/>
        </authorList>
    </citation>
    <scope>NUCLEOTIDE SEQUENCE</scope>
</reference>
<protein>
    <recommendedName>
        <fullName evidence="2">ParB/Sulfiredoxin domain-containing protein</fullName>
    </recommendedName>
</protein>
<gene>
    <name evidence="1" type="ORF">HGMM_F11C09C15</name>
</gene>
<accession>H5SCM1</accession>
<name>H5SCM1_9ZZZZ</name>
<dbReference type="SUPFAM" id="SSF110849">
    <property type="entry name" value="ParB/Sulfiredoxin"/>
    <property type="match status" value="1"/>
</dbReference>
<dbReference type="InterPro" id="IPR036086">
    <property type="entry name" value="ParB/Sulfiredoxin_sf"/>
</dbReference>
<dbReference type="EMBL" id="AP011671">
    <property type="protein sequence ID" value="BAL53907.1"/>
    <property type="molecule type" value="Genomic_DNA"/>
</dbReference>
<sequence>MITLKRLRLSDPEDGRATWIRDVWPRQRLDQERVQLFAQMYAEGGPDALPPVVTVKAEDGVILADGVHRVCAAWSLGWESLPEEVLNPLPGRDALTAAFLVALDRAAKSALPLTFSERKRAALRLLKACPDFSQRQIARLVGVSHTSVQRWAMGEDETDDNGGTRVPTPLSADALARAWLRRMWTLEQRKGLGDLLFGDRMPQRLAQAALDVFGDQAESKLWRYAKWWSEAVELVKRE</sequence>
<reference evidence="1" key="1">
    <citation type="journal article" date="2005" name="Environ. Microbiol.">
        <title>Genetic and functional properties of uncultivated thermophilic crenarchaeotes from a subsurface gold mine as revealed by analysis of genome fragments.</title>
        <authorList>
            <person name="Nunoura T."/>
            <person name="Hirayama H."/>
            <person name="Takami H."/>
            <person name="Oida H."/>
            <person name="Nishi S."/>
            <person name="Shimamura S."/>
            <person name="Suzuki Y."/>
            <person name="Inagaki F."/>
            <person name="Takai K."/>
            <person name="Nealson K.H."/>
            <person name="Horikoshi K."/>
        </authorList>
    </citation>
    <scope>NUCLEOTIDE SEQUENCE</scope>
</reference>
<evidence type="ECO:0008006" key="2">
    <source>
        <dbReference type="Google" id="ProtNLM"/>
    </source>
</evidence>
<dbReference type="AlphaFoldDB" id="H5SCM1"/>